<keyword evidence="1" id="KW-0812">Transmembrane</keyword>
<accession>A0A5S9IU15</accession>
<organism evidence="2 3">
    <name type="scientific">Uabimicrobium amorphum</name>
    <dbReference type="NCBI Taxonomy" id="2596890"/>
    <lineage>
        <taxon>Bacteria</taxon>
        <taxon>Pseudomonadati</taxon>
        <taxon>Planctomycetota</taxon>
        <taxon>Candidatus Uabimicrobiia</taxon>
        <taxon>Candidatus Uabimicrobiales</taxon>
        <taxon>Candidatus Uabimicrobiaceae</taxon>
        <taxon>Candidatus Uabimicrobium</taxon>
    </lineage>
</organism>
<dbReference type="Proteomes" id="UP000326354">
    <property type="component" value="Chromosome"/>
</dbReference>
<dbReference type="AlphaFoldDB" id="A0A5S9IU15"/>
<protein>
    <submittedName>
        <fullName evidence="2">Uncharacterized protein</fullName>
    </submittedName>
</protein>
<evidence type="ECO:0000313" key="3">
    <source>
        <dbReference type="Proteomes" id="UP000326354"/>
    </source>
</evidence>
<sequence length="111" mass="13417">MKCDEFRDKKHQEISSMVRMMHITPSKNFKKNLYKALHHEDTSFWEKFNLIFDYAIYRFVHTPVHTAWMSFLIITTIALPICYFNYMENQIQNQQQALPLWKMPAQITANK</sequence>
<evidence type="ECO:0000313" key="2">
    <source>
        <dbReference type="EMBL" id="BBM88138.1"/>
    </source>
</evidence>
<keyword evidence="1" id="KW-1133">Transmembrane helix</keyword>
<gene>
    <name evidence="2" type="ORF">UABAM_06554</name>
</gene>
<evidence type="ECO:0000256" key="1">
    <source>
        <dbReference type="SAM" id="Phobius"/>
    </source>
</evidence>
<keyword evidence="3" id="KW-1185">Reference proteome</keyword>
<keyword evidence="1" id="KW-0472">Membrane</keyword>
<proteinExistence type="predicted"/>
<dbReference type="EMBL" id="AP019860">
    <property type="protein sequence ID" value="BBM88138.1"/>
    <property type="molecule type" value="Genomic_DNA"/>
</dbReference>
<dbReference type="KEGG" id="uam:UABAM_06554"/>
<reference evidence="2 3" key="1">
    <citation type="submission" date="2019-08" db="EMBL/GenBank/DDBJ databases">
        <title>Complete genome sequence of Candidatus Uab amorphum.</title>
        <authorList>
            <person name="Shiratori T."/>
            <person name="Suzuki S."/>
            <person name="Kakizawa Y."/>
            <person name="Ishida K."/>
        </authorList>
    </citation>
    <scope>NUCLEOTIDE SEQUENCE [LARGE SCALE GENOMIC DNA]</scope>
    <source>
        <strain evidence="2 3">SRT547</strain>
    </source>
</reference>
<name>A0A5S9IU15_UABAM</name>
<feature type="transmembrane region" description="Helical" evidence="1">
    <location>
        <begin position="67"/>
        <end position="86"/>
    </location>
</feature>
<dbReference type="RefSeq" id="WP_151972350.1">
    <property type="nucleotide sequence ID" value="NZ_AP019860.1"/>
</dbReference>